<name>A0A8J2L503_9HEXA</name>
<dbReference type="EMBL" id="CAJVCH010539603">
    <property type="protein sequence ID" value="CAG7826388.1"/>
    <property type="molecule type" value="Genomic_DNA"/>
</dbReference>
<organism evidence="1 2">
    <name type="scientific">Allacma fusca</name>
    <dbReference type="NCBI Taxonomy" id="39272"/>
    <lineage>
        <taxon>Eukaryota</taxon>
        <taxon>Metazoa</taxon>
        <taxon>Ecdysozoa</taxon>
        <taxon>Arthropoda</taxon>
        <taxon>Hexapoda</taxon>
        <taxon>Collembola</taxon>
        <taxon>Symphypleona</taxon>
        <taxon>Sminthuridae</taxon>
        <taxon>Allacma</taxon>
    </lineage>
</organism>
<evidence type="ECO:0000313" key="2">
    <source>
        <dbReference type="Proteomes" id="UP000708208"/>
    </source>
</evidence>
<gene>
    <name evidence="1" type="ORF">AFUS01_LOCUS36442</name>
</gene>
<accession>A0A8J2L503</accession>
<sequence>METWRYLKAKNEDYGWNRYSSREKGNEALIIIFLDCAEIDDFEHCSGASCHLYSAISGICGCLASVPNTKANLPLNYFYLFVGGSELRDIGTCGFLPARQIIRSGPGQQNLRSCHVRG</sequence>
<evidence type="ECO:0000313" key="1">
    <source>
        <dbReference type="EMBL" id="CAG7826388.1"/>
    </source>
</evidence>
<proteinExistence type="predicted"/>
<keyword evidence="2" id="KW-1185">Reference proteome</keyword>
<comment type="caution">
    <text evidence="1">The sequence shown here is derived from an EMBL/GenBank/DDBJ whole genome shotgun (WGS) entry which is preliminary data.</text>
</comment>
<protein>
    <submittedName>
        <fullName evidence="1">Uncharacterized protein</fullName>
    </submittedName>
</protein>
<dbReference type="Proteomes" id="UP000708208">
    <property type="component" value="Unassembled WGS sequence"/>
</dbReference>
<reference evidence="1" key="1">
    <citation type="submission" date="2021-06" db="EMBL/GenBank/DDBJ databases">
        <authorList>
            <person name="Hodson N. C."/>
            <person name="Mongue J. A."/>
            <person name="Jaron S. K."/>
        </authorList>
    </citation>
    <scope>NUCLEOTIDE SEQUENCE</scope>
</reference>
<dbReference type="AlphaFoldDB" id="A0A8J2L503"/>